<keyword evidence="2" id="KW-1185">Reference proteome</keyword>
<sequence>MDSHPAHLRNQKKQITLIFKSSQNLNQLSQKLVQTSHSEINVQTGPRLNPNKIESRSGDTGDLLESVNFLQSSESLGSSLFPQQFTQSGSLLNQYCPHVPLTQEIENCLFEQIKSASTCQFSNICKMNCKMKFNPAYTNVQQILLYQLHENQIAELKNIIMKNQEKKIKVCDGQGCEFYFILNDQSPKGNYYCPLCLESFELKI</sequence>
<dbReference type="EMBL" id="CAJJDP010000054">
    <property type="protein sequence ID" value="CAD8169858.1"/>
    <property type="molecule type" value="Genomic_DNA"/>
</dbReference>
<gene>
    <name evidence="1" type="ORF">POCTA_138.1.T0540174</name>
</gene>
<protein>
    <submittedName>
        <fullName evidence="1">Uncharacterized protein</fullName>
    </submittedName>
</protein>
<organism evidence="1 2">
    <name type="scientific">Paramecium octaurelia</name>
    <dbReference type="NCBI Taxonomy" id="43137"/>
    <lineage>
        <taxon>Eukaryota</taxon>
        <taxon>Sar</taxon>
        <taxon>Alveolata</taxon>
        <taxon>Ciliophora</taxon>
        <taxon>Intramacronucleata</taxon>
        <taxon>Oligohymenophorea</taxon>
        <taxon>Peniculida</taxon>
        <taxon>Parameciidae</taxon>
        <taxon>Paramecium</taxon>
    </lineage>
</organism>
<evidence type="ECO:0000313" key="2">
    <source>
        <dbReference type="Proteomes" id="UP000683925"/>
    </source>
</evidence>
<accession>A0A8S1UXL7</accession>
<dbReference type="OrthoDB" id="287593at2759"/>
<dbReference type="OMA" id="ICKMNCK"/>
<name>A0A8S1UXL7_PAROT</name>
<dbReference type="AlphaFoldDB" id="A0A8S1UXL7"/>
<dbReference type="Proteomes" id="UP000683925">
    <property type="component" value="Unassembled WGS sequence"/>
</dbReference>
<evidence type="ECO:0000313" key="1">
    <source>
        <dbReference type="EMBL" id="CAD8169858.1"/>
    </source>
</evidence>
<reference evidence="1" key="1">
    <citation type="submission" date="2021-01" db="EMBL/GenBank/DDBJ databases">
        <authorList>
            <consortium name="Genoscope - CEA"/>
            <person name="William W."/>
        </authorList>
    </citation>
    <scope>NUCLEOTIDE SEQUENCE</scope>
</reference>
<comment type="caution">
    <text evidence="1">The sequence shown here is derived from an EMBL/GenBank/DDBJ whole genome shotgun (WGS) entry which is preliminary data.</text>
</comment>
<proteinExistence type="predicted"/>